<evidence type="ECO:0000313" key="2">
    <source>
        <dbReference type="Proteomes" id="UP000095282"/>
    </source>
</evidence>
<keyword evidence="1" id="KW-1133">Transmembrane helix</keyword>
<dbReference type="eggNOG" id="ENOG502R1A9">
    <property type="taxonomic scope" value="Eukaryota"/>
</dbReference>
<proteinExistence type="predicted"/>
<dbReference type="WBParaSite" id="Csp11.Scaffold629.g16239.t1">
    <property type="protein sequence ID" value="Csp11.Scaffold629.g16239.t1"/>
    <property type="gene ID" value="Csp11.Scaffold629.g16239"/>
</dbReference>
<organism evidence="2 3">
    <name type="scientific">Caenorhabditis tropicalis</name>
    <dbReference type="NCBI Taxonomy" id="1561998"/>
    <lineage>
        <taxon>Eukaryota</taxon>
        <taxon>Metazoa</taxon>
        <taxon>Ecdysozoa</taxon>
        <taxon>Nematoda</taxon>
        <taxon>Chromadorea</taxon>
        <taxon>Rhabditida</taxon>
        <taxon>Rhabditina</taxon>
        <taxon>Rhabditomorpha</taxon>
        <taxon>Rhabditoidea</taxon>
        <taxon>Rhabditidae</taxon>
        <taxon>Peloderinae</taxon>
        <taxon>Caenorhabditis</taxon>
    </lineage>
</organism>
<keyword evidence="2" id="KW-1185">Reference proteome</keyword>
<dbReference type="Proteomes" id="UP000095282">
    <property type="component" value="Unplaced"/>
</dbReference>
<dbReference type="InterPro" id="IPR019428">
    <property type="entry name" value="7TM_GPCR_serpentine_rcpt_Str"/>
</dbReference>
<dbReference type="Pfam" id="PF10326">
    <property type="entry name" value="7TM_GPCR_Str"/>
    <property type="match status" value="1"/>
</dbReference>
<dbReference type="PANTHER" id="PTHR46178">
    <property type="entry name" value="SEVEN TM RECEPTOR"/>
    <property type="match status" value="1"/>
</dbReference>
<protein>
    <submittedName>
        <fullName evidence="3">G protein-coupled receptor</fullName>
    </submittedName>
</protein>
<feature type="transmembrane region" description="Helical" evidence="1">
    <location>
        <begin position="72"/>
        <end position="92"/>
    </location>
</feature>
<dbReference type="AlphaFoldDB" id="A0A1I7U9I6"/>
<name>A0A1I7U9I6_9PELO</name>
<accession>A0A1I7U9I6</accession>
<feature type="transmembrane region" description="Helical" evidence="1">
    <location>
        <begin position="30"/>
        <end position="52"/>
    </location>
</feature>
<sequence>MLYCGLKMHFNMKKELKKFSAPQRRLQRQFFYALVVQSLGPTIFLVLPTTPILLTPLIPPSMEIKISWQTGWLYTLIELYPPFDSIGFMLIVTEYKKVIKSQIATFMSNKPSQSTTASISTSLRTSDRI</sequence>
<keyword evidence="1" id="KW-0812">Transmembrane</keyword>
<dbReference type="STRING" id="1561998.A0A1I7U9I6"/>
<keyword evidence="1" id="KW-0472">Membrane</keyword>
<evidence type="ECO:0000256" key="1">
    <source>
        <dbReference type="SAM" id="Phobius"/>
    </source>
</evidence>
<reference evidence="3" key="1">
    <citation type="submission" date="2016-11" db="UniProtKB">
        <authorList>
            <consortium name="WormBaseParasite"/>
        </authorList>
    </citation>
    <scope>IDENTIFICATION</scope>
</reference>
<evidence type="ECO:0000313" key="3">
    <source>
        <dbReference type="WBParaSite" id="Csp11.Scaffold629.g16239.t1"/>
    </source>
</evidence>
<dbReference type="PANTHER" id="PTHR46178:SF3">
    <property type="entry name" value="SEVEN TM RECEPTOR"/>
    <property type="match status" value="1"/>
</dbReference>